<dbReference type="AlphaFoldDB" id="A0AA35RP68"/>
<dbReference type="EMBL" id="CASHTH010001426">
    <property type="protein sequence ID" value="CAI8015200.1"/>
    <property type="molecule type" value="Genomic_DNA"/>
</dbReference>
<reference evidence="1" key="1">
    <citation type="submission" date="2023-03" db="EMBL/GenBank/DDBJ databases">
        <authorList>
            <person name="Steffen K."/>
            <person name="Cardenas P."/>
        </authorList>
    </citation>
    <scope>NUCLEOTIDE SEQUENCE</scope>
</reference>
<feature type="non-terminal residue" evidence="1">
    <location>
        <position position="1"/>
    </location>
</feature>
<evidence type="ECO:0000313" key="2">
    <source>
        <dbReference type="Proteomes" id="UP001174909"/>
    </source>
</evidence>
<gene>
    <name evidence="1" type="ORF">GBAR_LOCUS9449</name>
</gene>
<accession>A0AA35RP68</accession>
<organism evidence="1 2">
    <name type="scientific">Geodia barretti</name>
    <name type="common">Barrett's horny sponge</name>
    <dbReference type="NCBI Taxonomy" id="519541"/>
    <lineage>
        <taxon>Eukaryota</taxon>
        <taxon>Metazoa</taxon>
        <taxon>Porifera</taxon>
        <taxon>Demospongiae</taxon>
        <taxon>Heteroscleromorpha</taxon>
        <taxon>Tetractinellida</taxon>
        <taxon>Astrophorina</taxon>
        <taxon>Geodiidae</taxon>
        <taxon>Geodia</taxon>
    </lineage>
</organism>
<dbReference type="Proteomes" id="UP001174909">
    <property type="component" value="Unassembled WGS sequence"/>
</dbReference>
<sequence>YSRNTTKPPLLCLLPSRGGLLVYDSWSQDSDPTSRQCGGNDFIPVPYLSCRVGVQCGWDCVVSGEADLAYPSRDVA</sequence>
<protein>
    <submittedName>
        <fullName evidence="1">Uncharacterized protein</fullName>
    </submittedName>
</protein>
<comment type="caution">
    <text evidence="1">The sequence shown here is derived from an EMBL/GenBank/DDBJ whole genome shotgun (WGS) entry which is preliminary data.</text>
</comment>
<name>A0AA35RP68_GEOBA</name>
<evidence type="ECO:0000313" key="1">
    <source>
        <dbReference type="EMBL" id="CAI8015200.1"/>
    </source>
</evidence>
<keyword evidence="2" id="KW-1185">Reference proteome</keyword>
<proteinExistence type="predicted"/>